<evidence type="ECO:0000256" key="5">
    <source>
        <dbReference type="ARBA" id="ARBA00034545"/>
    </source>
</evidence>
<dbReference type="GO" id="GO:0032259">
    <property type="term" value="P:methylation"/>
    <property type="evidence" value="ECO:0007669"/>
    <property type="project" value="UniProtKB-KW"/>
</dbReference>
<keyword evidence="1 10" id="KW-0808">Transferase</keyword>
<comment type="catalytic activity">
    <reaction evidence="8">
        <text>arsenic triglutathione + 3 [thioredoxin]-dithiol + 3 S-adenosyl-L-methionine = trimethylarsine + 3 [thioredoxin]-disulfide + 3 glutathione + 3 S-adenosyl-L-homocysteine + 3 H(+)</text>
        <dbReference type="Rhea" id="RHEA:69432"/>
        <dbReference type="Rhea" id="RHEA-COMP:10698"/>
        <dbReference type="Rhea" id="RHEA-COMP:10700"/>
        <dbReference type="ChEBI" id="CHEBI:15378"/>
        <dbReference type="ChEBI" id="CHEBI:27130"/>
        <dbReference type="ChEBI" id="CHEBI:29950"/>
        <dbReference type="ChEBI" id="CHEBI:50058"/>
        <dbReference type="ChEBI" id="CHEBI:57856"/>
        <dbReference type="ChEBI" id="CHEBI:57925"/>
        <dbReference type="ChEBI" id="CHEBI:59789"/>
        <dbReference type="ChEBI" id="CHEBI:183640"/>
        <dbReference type="EC" id="2.1.1.137"/>
    </reaction>
</comment>
<evidence type="ECO:0000256" key="3">
    <source>
        <dbReference type="ARBA" id="ARBA00034487"/>
    </source>
</evidence>
<dbReference type="InterPro" id="IPR026669">
    <property type="entry name" value="Arsenite_MeTrfase-like"/>
</dbReference>
<dbReference type="SUPFAM" id="SSF53335">
    <property type="entry name" value="S-adenosyl-L-methionine-dependent methyltransferases"/>
    <property type="match status" value="1"/>
</dbReference>
<dbReference type="STRING" id="1801992.A2Y98_03690"/>
<gene>
    <name evidence="10" type="ORF">A2Y98_03690</name>
</gene>
<evidence type="ECO:0000313" key="11">
    <source>
        <dbReference type="Proteomes" id="UP000179099"/>
    </source>
</evidence>
<evidence type="ECO:0000259" key="9">
    <source>
        <dbReference type="Pfam" id="PF13847"/>
    </source>
</evidence>
<sequence length="242" mass="26484">MKKLNIKKIVKDRYKEIAKKSCGCGCSSTPSVSKSIGYSEKELKIVGKANLGLGCGNPLAFGKIKKGETVLDLGSGAGIDAILAAKRVGKKGKVIGVDMTNEMILKAKENAKKQGIKNVKLLLGEIENLPLKDNSVDTIITNCVINLTPDKTKTFIEAYRVLKPGGRIYLSDIVLLKELSEEQRNNKELISGCVAGALLRDDYLNKIKAAGFKVRILYENKKISKTQYNNIPLESIMVELKK</sequence>
<dbReference type="PANTHER" id="PTHR43675">
    <property type="entry name" value="ARSENITE METHYLTRANSFERASE"/>
    <property type="match status" value="1"/>
</dbReference>
<accession>A0A1G2F600</accession>
<evidence type="ECO:0000256" key="6">
    <source>
        <dbReference type="ARBA" id="ARBA00047941"/>
    </source>
</evidence>
<dbReference type="PANTHER" id="PTHR43675:SF8">
    <property type="entry name" value="ARSENITE METHYLTRANSFERASE"/>
    <property type="match status" value="1"/>
</dbReference>
<reference evidence="10 11" key="1">
    <citation type="journal article" date="2016" name="Nat. Commun.">
        <title>Thousands of microbial genomes shed light on interconnected biogeochemical processes in an aquifer system.</title>
        <authorList>
            <person name="Anantharaman K."/>
            <person name="Brown C.T."/>
            <person name="Hug L.A."/>
            <person name="Sharon I."/>
            <person name="Castelle C.J."/>
            <person name="Probst A.J."/>
            <person name="Thomas B.C."/>
            <person name="Singh A."/>
            <person name="Wilkins M.J."/>
            <person name="Karaoz U."/>
            <person name="Brodie E.L."/>
            <person name="Williams K.H."/>
            <person name="Hubbard S.S."/>
            <person name="Banfield J.F."/>
        </authorList>
    </citation>
    <scope>NUCLEOTIDE SEQUENCE [LARGE SCALE GENOMIC DNA]</scope>
</reference>
<comment type="similarity">
    <text evidence="3">Belongs to the methyltransferase superfamily. Arsenite methyltransferase family.</text>
</comment>
<dbReference type="Proteomes" id="UP000179099">
    <property type="component" value="Unassembled WGS sequence"/>
</dbReference>
<evidence type="ECO:0000256" key="1">
    <source>
        <dbReference type="ARBA" id="ARBA00022679"/>
    </source>
</evidence>
<comment type="caution">
    <text evidence="10">The sequence shown here is derived from an EMBL/GenBank/DDBJ whole genome shotgun (WGS) entry which is preliminary data.</text>
</comment>
<comment type="catalytic activity">
    <reaction evidence="7">
        <text>arsenic triglutathione + 2 [thioredoxin]-dithiol + 2 S-adenosyl-L-methionine + H2O = dimethylarsinous acid + 2 [thioredoxin]-disulfide + 3 glutathione + 2 S-adenosyl-L-homocysteine + 2 H(+)</text>
        <dbReference type="Rhea" id="RHEA:69464"/>
        <dbReference type="Rhea" id="RHEA-COMP:10698"/>
        <dbReference type="Rhea" id="RHEA-COMP:10700"/>
        <dbReference type="ChEBI" id="CHEBI:15377"/>
        <dbReference type="ChEBI" id="CHEBI:15378"/>
        <dbReference type="ChEBI" id="CHEBI:23808"/>
        <dbReference type="ChEBI" id="CHEBI:29950"/>
        <dbReference type="ChEBI" id="CHEBI:50058"/>
        <dbReference type="ChEBI" id="CHEBI:57856"/>
        <dbReference type="ChEBI" id="CHEBI:57925"/>
        <dbReference type="ChEBI" id="CHEBI:59789"/>
        <dbReference type="ChEBI" id="CHEBI:183640"/>
        <dbReference type="EC" id="2.1.1.137"/>
    </reaction>
</comment>
<dbReference type="InterPro" id="IPR029063">
    <property type="entry name" value="SAM-dependent_MTases_sf"/>
</dbReference>
<keyword evidence="10" id="KW-0489">Methyltransferase</keyword>
<protein>
    <recommendedName>
        <fullName evidence="5">Arsenite methyltransferase</fullName>
        <ecNumber evidence="4">2.1.1.137</ecNumber>
    </recommendedName>
</protein>
<feature type="domain" description="Methyltransferase" evidence="9">
    <location>
        <begin position="64"/>
        <end position="211"/>
    </location>
</feature>
<dbReference type="NCBIfam" id="NF008823">
    <property type="entry name" value="PRK11873.1"/>
    <property type="match status" value="1"/>
</dbReference>
<name>A0A1G2F600_9BACT</name>
<evidence type="ECO:0000313" key="10">
    <source>
        <dbReference type="EMBL" id="OGZ33413.1"/>
    </source>
</evidence>
<evidence type="ECO:0000256" key="2">
    <source>
        <dbReference type="ARBA" id="ARBA00022691"/>
    </source>
</evidence>
<dbReference type="EC" id="2.1.1.137" evidence="4"/>
<comment type="catalytic activity">
    <reaction evidence="6">
        <text>arsenic triglutathione + [thioredoxin]-dithiol + S-adenosyl-L-methionine + 2 H2O = methylarsonous acid + [thioredoxin]-disulfide + 3 glutathione + S-adenosyl-L-homocysteine + H(+)</text>
        <dbReference type="Rhea" id="RHEA:69460"/>
        <dbReference type="Rhea" id="RHEA-COMP:10698"/>
        <dbReference type="Rhea" id="RHEA-COMP:10700"/>
        <dbReference type="ChEBI" id="CHEBI:15377"/>
        <dbReference type="ChEBI" id="CHEBI:15378"/>
        <dbReference type="ChEBI" id="CHEBI:17826"/>
        <dbReference type="ChEBI" id="CHEBI:29950"/>
        <dbReference type="ChEBI" id="CHEBI:50058"/>
        <dbReference type="ChEBI" id="CHEBI:57856"/>
        <dbReference type="ChEBI" id="CHEBI:57925"/>
        <dbReference type="ChEBI" id="CHEBI:59789"/>
        <dbReference type="ChEBI" id="CHEBI:183640"/>
        <dbReference type="EC" id="2.1.1.137"/>
    </reaction>
</comment>
<dbReference type="InterPro" id="IPR025714">
    <property type="entry name" value="Methyltranfer_dom"/>
</dbReference>
<dbReference type="GO" id="GO:0030791">
    <property type="term" value="F:arsenite methyltransferase activity"/>
    <property type="evidence" value="ECO:0007669"/>
    <property type="project" value="UniProtKB-EC"/>
</dbReference>
<dbReference type="Pfam" id="PF13847">
    <property type="entry name" value="Methyltransf_31"/>
    <property type="match status" value="1"/>
</dbReference>
<dbReference type="CDD" id="cd02440">
    <property type="entry name" value="AdoMet_MTases"/>
    <property type="match status" value="1"/>
</dbReference>
<organism evidence="10 11">
    <name type="scientific">Candidatus Portnoybacteria bacterium RBG_19FT_COMBO_36_7</name>
    <dbReference type="NCBI Taxonomy" id="1801992"/>
    <lineage>
        <taxon>Bacteria</taxon>
        <taxon>Candidatus Portnoyibacteriota</taxon>
    </lineage>
</organism>
<dbReference type="EMBL" id="MHMW01000030">
    <property type="protein sequence ID" value="OGZ33413.1"/>
    <property type="molecule type" value="Genomic_DNA"/>
</dbReference>
<keyword evidence="2" id="KW-0949">S-adenosyl-L-methionine</keyword>
<proteinExistence type="inferred from homology"/>
<dbReference type="Gene3D" id="3.40.50.150">
    <property type="entry name" value="Vaccinia Virus protein VP39"/>
    <property type="match status" value="1"/>
</dbReference>
<dbReference type="AlphaFoldDB" id="A0A1G2F600"/>
<evidence type="ECO:0000256" key="8">
    <source>
        <dbReference type="ARBA" id="ARBA00048428"/>
    </source>
</evidence>
<evidence type="ECO:0000256" key="4">
    <source>
        <dbReference type="ARBA" id="ARBA00034521"/>
    </source>
</evidence>
<evidence type="ECO:0000256" key="7">
    <source>
        <dbReference type="ARBA" id="ARBA00047943"/>
    </source>
</evidence>